<evidence type="ECO:0000259" key="9">
    <source>
        <dbReference type="PROSITE" id="PS00125"/>
    </source>
</evidence>
<dbReference type="GO" id="GO:0005737">
    <property type="term" value="C:cytoplasm"/>
    <property type="evidence" value="ECO:0007669"/>
    <property type="project" value="TreeGrafter"/>
</dbReference>
<dbReference type="SUPFAM" id="SSF56300">
    <property type="entry name" value="Metallo-dependent phosphatases"/>
    <property type="match status" value="1"/>
</dbReference>
<keyword evidence="2" id="KW-0479">Metal-binding</keyword>
<comment type="caution">
    <text evidence="10">The sequence shown here is derived from an EMBL/GenBank/DDBJ whole genome shotgun (WGS) entry which is preliminary data.</text>
</comment>
<protein>
    <recommendedName>
        <fullName evidence="8">Serine/threonine-protein phosphatase</fullName>
        <ecNumber evidence="8">3.1.3.16</ecNumber>
    </recommendedName>
</protein>
<sequence length="275" mass="30496">MQESPPPKPSDSEIIDSIISSLLSLTALPPGSQCPLPSSHINTLLKLSSISLSQSPSLVHLEPGLKICGDLHGQYTDLLRLLEYGSHPPTTRYLFLGDYVDRGKQGVETICLLLAYRVKYGDVVTLLRGNHEASGINRIYGFYDEVKRRYSVGLWKRFNAVFSLLPAAAVVGGRVVCMHGGIGEDMIRNGLEGIEAIERPCEFLDRYDLDLVVRAHQVVEDGYEFFSNRRLVTVFSAPSYCGEFDNAGGMMTVGEDMVCSFQILKPSSREERFGR</sequence>
<dbReference type="PANTHER" id="PTHR11668">
    <property type="entry name" value="SERINE/THREONINE PROTEIN PHOSPHATASE"/>
    <property type="match status" value="1"/>
</dbReference>
<dbReference type="SMART" id="SM00156">
    <property type="entry name" value="PP2Ac"/>
    <property type="match status" value="1"/>
</dbReference>
<evidence type="ECO:0000256" key="5">
    <source>
        <dbReference type="ARBA" id="ARBA00023211"/>
    </source>
</evidence>
<dbReference type="Gene3D" id="3.60.21.10">
    <property type="match status" value="1"/>
</dbReference>
<comment type="catalytic activity">
    <reaction evidence="7 8">
        <text>O-phospho-L-threonyl-[protein] + H2O = L-threonyl-[protein] + phosphate</text>
        <dbReference type="Rhea" id="RHEA:47004"/>
        <dbReference type="Rhea" id="RHEA-COMP:11060"/>
        <dbReference type="Rhea" id="RHEA-COMP:11605"/>
        <dbReference type="ChEBI" id="CHEBI:15377"/>
        <dbReference type="ChEBI" id="CHEBI:30013"/>
        <dbReference type="ChEBI" id="CHEBI:43474"/>
        <dbReference type="ChEBI" id="CHEBI:61977"/>
        <dbReference type="EC" id="3.1.3.16"/>
    </reaction>
</comment>
<keyword evidence="4" id="KW-0904">Protein phosphatase</keyword>
<evidence type="ECO:0000313" key="11">
    <source>
        <dbReference type="Proteomes" id="UP001165065"/>
    </source>
</evidence>
<comment type="cofactor">
    <cofactor evidence="1">
        <name>Mn(2+)</name>
        <dbReference type="ChEBI" id="CHEBI:29035"/>
    </cofactor>
</comment>
<evidence type="ECO:0000313" key="10">
    <source>
        <dbReference type="EMBL" id="GMI45037.1"/>
    </source>
</evidence>
<feature type="domain" description="Serine/threonine specific protein phosphatases" evidence="9">
    <location>
        <begin position="127"/>
        <end position="132"/>
    </location>
</feature>
<evidence type="ECO:0000256" key="8">
    <source>
        <dbReference type="RuleBase" id="RU004273"/>
    </source>
</evidence>
<proteinExistence type="inferred from homology"/>
<evidence type="ECO:0000256" key="2">
    <source>
        <dbReference type="ARBA" id="ARBA00022723"/>
    </source>
</evidence>
<gene>
    <name evidence="10" type="ORF">TrCOL_g3315</name>
</gene>
<dbReference type="OrthoDB" id="196364at2759"/>
<evidence type="ECO:0000256" key="7">
    <source>
        <dbReference type="ARBA" id="ARBA00048336"/>
    </source>
</evidence>
<keyword evidence="11" id="KW-1185">Reference proteome</keyword>
<organism evidence="10 11">
    <name type="scientific">Triparma columacea</name>
    <dbReference type="NCBI Taxonomy" id="722753"/>
    <lineage>
        <taxon>Eukaryota</taxon>
        <taxon>Sar</taxon>
        <taxon>Stramenopiles</taxon>
        <taxon>Ochrophyta</taxon>
        <taxon>Bolidophyceae</taxon>
        <taxon>Parmales</taxon>
        <taxon>Triparmaceae</taxon>
        <taxon>Triparma</taxon>
    </lineage>
</organism>
<evidence type="ECO:0000256" key="3">
    <source>
        <dbReference type="ARBA" id="ARBA00022801"/>
    </source>
</evidence>
<accession>A0A9W7GGI0</accession>
<dbReference type="PROSITE" id="PS00125">
    <property type="entry name" value="SER_THR_PHOSPHATASE"/>
    <property type="match status" value="1"/>
</dbReference>
<dbReference type="GO" id="GO:0005634">
    <property type="term" value="C:nucleus"/>
    <property type="evidence" value="ECO:0007669"/>
    <property type="project" value="TreeGrafter"/>
</dbReference>
<dbReference type="InterPro" id="IPR029052">
    <property type="entry name" value="Metallo-depent_PP-like"/>
</dbReference>
<dbReference type="Proteomes" id="UP001165065">
    <property type="component" value="Unassembled WGS sequence"/>
</dbReference>
<comment type="similarity">
    <text evidence="8">Belongs to the PPP phosphatase family.</text>
</comment>
<evidence type="ECO:0000256" key="1">
    <source>
        <dbReference type="ARBA" id="ARBA00001936"/>
    </source>
</evidence>
<dbReference type="InterPro" id="IPR004843">
    <property type="entry name" value="Calcineurin-like_PHP"/>
</dbReference>
<keyword evidence="3 8" id="KW-0378">Hydrolase</keyword>
<reference evidence="11" key="1">
    <citation type="journal article" date="2023" name="Commun. Biol.">
        <title>Genome analysis of Parmales, the sister group of diatoms, reveals the evolutionary specialization of diatoms from phago-mixotrophs to photoautotrophs.</title>
        <authorList>
            <person name="Ban H."/>
            <person name="Sato S."/>
            <person name="Yoshikawa S."/>
            <person name="Yamada K."/>
            <person name="Nakamura Y."/>
            <person name="Ichinomiya M."/>
            <person name="Sato N."/>
            <person name="Blanc-Mathieu R."/>
            <person name="Endo H."/>
            <person name="Kuwata A."/>
            <person name="Ogata H."/>
        </authorList>
    </citation>
    <scope>NUCLEOTIDE SEQUENCE [LARGE SCALE GENOMIC DNA]</scope>
</reference>
<dbReference type="InterPro" id="IPR006186">
    <property type="entry name" value="Ser/Thr-sp_prot-phosphatase"/>
</dbReference>
<dbReference type="PANTHER" id="PTHR11668:SF300">
    <property type="entry name" value="SERINE_THREONINE-PROTEIN PHOSPHATASE"/>
    <property type="match status" value="1"/>
</dbReference>
<keyword evidence="5" id="KW-0464">Manganese</keyword>
<dbReference type="GO" id="GO:0046872">
    <property type="term" value="F:metal ion binding"/>
    <property type="evidence" value="ECO:0007669"/>
    <property type="project" value="UniProtKB-KW"/>
</dbReference>
<dbReference type="EC" id="3.1.3.16" evidence="8"/>
<name>A0A9W7GGI0_9STRA</name>
<evidence type="ECO:0000256" key="6">
    <source>
        <dbReference type="ARBA" id="ARBA00047761"/>
    </source>
</evidence>
<dbReference type="PRINTS" id="PR00114">
    <property type="entry name" value="STPHPHTASE"/>
</dbReference>
<comment type="catalytic activity">
    <reaction evidence="6">
        <text>O-phospho-L-seryl-[protein] + H2O = L-seryl-[protein] + phosphate</text>
        <dbReference type="Rhea" id="RHEA:20629"/>
        <dbReference type="Rhea" id="RHEA-COMP:9863"/>
        <dbReference type="Rhea" id="RHEA-COMP:11604"/>
        <dbReference type="ChEBI" id="CHEBI:15377"/>
        <dbReference type="ChEBI" id="CHEBI:29999"/>
        <dbReference type="ChEBI" id="CHEBI:43474"/>
        <dbReference type="ChEBI" id="CHEBI:83421"/>
        <dbReference type="EC" id="3.1.3.16"/>
    </reaction>
</comment>
<dbReference type="GO" id="GO:0004722">
    <property type="term" value="F:protein serine/threonine phosphatase activity"/>
    <property type="evidence" value="ECO:0007669"/>
    <property type="project" value="UniProtKB-EC"/>
</dbReference>
<evidence type="ECO:0000256" key="4">
    <source>
        <dbReference type="ARBA" id="ARBA00022912"/>
    </source>
</evidence>
<dbReference type="Pfam" id="PF00149">
    <property type="entry name" value="Metallophos"/>
    <property type="match status" value="1"/>
</dbReference>
<dbReference type="InterPro" id="IPR050341">
    <property type="entry name" value="PP1_catalytic_subunit"/>
</dbReference>
<dbReference type="AlphaFoldDB" id="A0A9W7GGI0"/>
<dbReference type="EMBL" id="BRYA01000235">
    <property type="protein sequence ID" value="GMI45037.1"/>
    <property type="molecule type" value="Genomic_DNA"/>
</dbReference>